<accession>A0A4Z0KF31</accession>
<keyword evidence="2" id="KW-0805">Transcription regulation</keyword>
<keyword evidence="3" id="KW-0238">DNA-binding</keyword>
<reference evidence="6 7" key="1">
    <citation type="submission" date="2018-10" db="EMBL/GenBank/DDBJ databases">
        <title>Brevibacterium genomes from Austrain hard cheese rinds.</title>
        <authorList>
            <person name="Anast J.M."/>
            <person name="Dzieciol M."/>
            <person name="Schultz D.L."/>
            <person name="Mann E."/>
            <person name="Wagner M."/>
            <person name="Schmitz-Esser S."/>
        </authorList>
    </citation>
    <scope>NUCLEOTIDE SEQUENCE [LARGE SCALE GENOMIC DNA]</scope>
    <source>
        <strain evidence="6 7">L261</strain>
    </source>
</reference>
<dbReference type="CDD" id="cd08414">
    <property type="entry name" value="PBP2_LTTR_aromatics_like"/>
    <property type="match status" value="1"/>
</dbReference>
<dbReference type="AlphaFoldDB" id="A0A4Z0KF31"/>
<dbReference type="Pfam" id="PF03466">
    <property type="entry name" value="LysR_substrate"/>
    <property type="match status" value="1"/>
</dbReference>
<dbReference type="PANTHER" id="PTHR30346:SF17">
    <property type="entry name" value="LYSR FAMILY TRANSCRIPTIONAL REGULATOR"/>
    <property type="match status" value="1"/>
</dbReference>
<evidence type="ECO:0000256" key="3">
    <source>
        <dbReference type="ARBA" id="ARBA00023125"/>
    </source>
</evidence>
<dbReference type="EMBL" id="RHFF01000031">
    <property type="protein sequence ID" value="TGD36512.1"/>
    <property type="molecule type" value="Genomic_DNA"/>
</dbReference>
<evidence type="ECO:0000256" key="4">
    <source>
        <dbReference type="ARBA" id="ARBA00023163"/>
    </source>
</evidence>
<evidence type="ECO:0000313" key="6">
    <source>
        <dbReference type="EMBL" id="TGD36512.1"/>
    </source>
</evidence>
<dbReference type="GO" id="GO:0003677">
    <property type="term" value="F:DNA binding"/>
    <property type="evidence" value="ECO:0007669"/>
    <property type="project" value="UniProtKB-KW"/>
</dbReference>
<protein>
    <submittedName>
        <fullName evidence="6">LysR family transcriptional regulator</fullName>
    </submittedName>
</protein>
<dbReference type="InterPro" id="IPR036390">
    <property type="entry name" value="WH_DNA-bd_sf"/>
</dbReference>
<comment type="caution">
    <text evidence="6">The sequence shown here is derived from an EMBL/GenBank/DDBJ whole genome shotgun (WGS) entry which is preliminary data.</text>
</comment>
<dbReference type="GO" id="GO:0032993">
    <property type="term" value="C:protein-DNA complex"/>
    <property type="evidence" value="ECO:0007669"/>
    <property type="project" value="TreeGrafter"/>
</dbReference>
<dbReference type="GO" id="GO:0003700">
    <property type="term" value="F:DNA-binding transcription factor activity"/>
    <property type="evidence" value="ECO:0007669"/>
    <property type="project" value="InterPro"/>
</dbReference>
<dbReference type="InterPro" id="IPR005119">
    <property type="entry name" value="LysR_subst-bd"/>
</dbReference>
<dbReference type="Gene3D" id="1.10.10.10">
    <property type="entry name" value="Winged helix-like DNA-binding domain superfamily/Winged helix DNA-binding domain"/>
    <property type="match status" value="1"/>
</dbReference>
<organism evidence="6 7">
    <name type="scientific">Brevibacterium aurantiacum</name>
    <dbReference type="NCBI Taxonomy" id="273384"/>
    <lineage>
        <taxon>Bacteria</taxon>
        <taxon>Bacillati</taxon>
        <taxon>Actinomycetota</taxon>
        <taxon>Actinomycetes</taxon>
        <taxon>Micrococcales</taxon>
        <taxon>Brevibacteriaceae</taxon>
        <taxon>Brevibacterium</taxon>
    </lineage>
</organism>
<keyword evidence="4" id="KW-0804">Transcription</keyword>
<dbReference type="Gene3D" id="3.40.190.10">
    <property type="entry name" value="Periplasmic binding protein-like II"/>
    <property type="match status" value="2"/>
</dbReference>
<dbReference type="FunFam" id="1.10.10.10:FF:000001">
    <property type="entry name" value="LysR family transcriptional regulator"/>
    <property type="match status" value="1"/>
</dbReference>
<feature type="domain" description="HTH lysR-type" evidence="5">
    <location>
        <begin position="58"/>
        <end position="115"/>
    </location>
</feature>
<dbReference type="InterPro" id="IPR000847">
    <property type="entry name" value="LysR_HTH_N"/>
</dbReference>
<evidence type="ECO:0000256" key="1">
    <source>
        <dbReference type="ARBA" id="ARBA00009437"/>
    </source>
</evidence>
<evidence type="ECO:0000259" key="5">
    <source>
        <dbReference type="PROSITE" id="PS50931"/>
    </source>
</evidence>
<dbReference type="PRINTS" id="PR00039">
    <property type="entry name" value="HTHLYSR"/>
</dbReference>
<dbReference type="Pfam" id="PF00126">
    <property type="entry name" value="HTH_1"/>
    <property type="match status" value="1"/>
</dbReference>
<dbReference type="PROSITE" id="PS50931">
    <property type="entry name" value="HTH_LYSR"/>
    <property type="match status" value="1"/>
</dbReference>
<sequence>MQSLFSFAAEHLGGLACRGRARLLRRVQAHLLVSHDTLIRVQYPFMMDCSEKRKSVCVELRQLEYFMAVAEELHFGRAAERLHISQPPLTTHIKRLEAEIRVKLFDRTTRKVSLTMPGTVLYDQLRPVLRDLYEAVAEAHSAGKGHGGLLRVGFTSSANYALLPRAVRSFRVARPNVRLDLLPLTTAEQINALVRGELDLGILRDPSPNALLRFSHAVTESLVAVFPDDHYLAYRDYVEAHELIDLPMILFPFSTMPGFVTTVLSVFLNESRAPEIVQEAVHQETIMGLVASGMGFSILSNSISYTHVHGTRAVPLFPAKQTSLIVAEPVGAEVATVDKFVACLEETKANEG</sequence>
<dbReference type="InterPro" id="IPR036388">
    <property type="entry name" value="WH-like_DNA-bd_sf"/>
</dbReference>
<gene>
    <name evidence="6" type="ORF">EB834_19445</name>
</gene>
<dbReference type="SUPFAM" id="SSF53850">
    <property type="entry name" value="Periplasmic binding protein-like II"/>
    <property type="match status" value="1"/>
</dbReference>
<comment type="similarity">
    <text evidence="1">Belongs to the LysR transcriptional regulatory family.</text>
</comment>
<proteinExistence type="inferred from homology"/>
<evidence type="ECO:0000256" key="2">
    <source>
        <dbReference type="ARBA" id="ARBA00023015"/>
    </source>
</evidence>
<name>A0A4Z0KF31_BREAU</name>
<dbReference type="PANTHER" id="PTHR30346">
    <property type="entry name" value="TRANSCRIPTIONAL DUAL REGULATOR HCAR-RELATED"/>
    <property type="match status" value="1"/>
</dbReference>
<dbReference type="Proteomes" id="UP000297736">
    <property type="component" value="Unassembled WGS sequence"/>
</dbReference>
<dbReference type="SUPFAM" id="SSF46785">
    <property type="entry name" value="Winged helix' DNA-binding domain"/>
    <property type="match status" value="1"/>
</dbReference>
<evidence type="ECO:0000313" key="7">
    <source>
        <dbReference type="Proteomes" id="UP000297736"/>
    </source>
</evidence>